<feature type="transmembrane region" description="Helical" evidence="1">
    <location>
        <begin position="204"/>
        <end position="226"/>
    </location>
</feature>
<dbReference type="Proteomes" id="UP000009168">
    <property type="component" value="Unassembled WGS sequence"/>
</dbReference>
<accession>I7MES5</accession>
<evidence type="ECO:0000256" key="1">
    <source>
        <dbReference type="SAM" id="Phobius"/>
    </source>
</evidence>
<dbReference type="OrthoDB" id="288265at2759"/>
<reference evidence="3" key="1">
    <citation type="journal article" date="2006" name="PLoS Biol.">
        <title>Macronuclear genome sequence of the ciliate Tetrahymena thermophila, a model eukaryote.</title>
        <authorList>
            <person name="Eisen J.A."/>
            <person name="Coyne R.S."/>
            <person name="Wu M."/>
            <person name="Wu D."/>
            <person name="Thiagarajan M."/>
            <person name="Wortman J.R."/>
            <person name="Badger J.H."/>
            <person name="Ren Q."/>
            <person name="Amedeo P."/>
            <person name="Jones K.M."/>
            <person name="Tallon L.J."/>
            <person name="Delcher A.L."/>
            <person name="Salzberg S.L."/>
            <person name="Silva J.C."/>
            <person name="Haas B.J."/>
            <person name="Majoros W.H."/>
            <person name="Farzad M."/>
            <person name="Carlton J.M."/>
            <person name="Smith R.K. Jr."/>
            <person name="Garg J."/>
            <person name="Pearlman R.E."/>
            <person name="Karrer K.M."/>
            <person name="Sun L."/>
            <person name="Manning G."/>
            <person name="Elde N.C."/>
            <person name="Turkewitz A.P."/>
            <person name="Asai D.J."/>
            <person name="Wilkes D.E."/>
            <person name="Wang Y."/>
            <person name="Cai H."/>
            <person name="Collins K."/>
            <person name="Stewart B.A."/>
            <person name="Lee S.R."/>
            <person name="Wilamowska K."/>
            <person name="Weinberg Z."/>
            <person name="Ruzzo W.L."/>
            <person name="Wloga D."/>
            <person name="Gaertig J."/>
            <person name="Frankel J."/>
            <person name="Tsao C.-C."/>
            <person name="Gorovsky M.A."/>
            <person name="Keeling P.J."/>
            <person name="Waller R.F."/>
            <person name="Patron N.J."/>
            <person name="Cherry J.M."/>
            <person name="Stover N.A."/>
            <person name="Krieger C.J."/>
            <person name="del Toro C."/>
            <person name="Ryder H.F."/>
            <person name="Williamson S.C."/>
            <person name="Barbeau R.A."/>
            <person name="Hamilton E.P."/>
            <person name="Orias E."/>
        </authorList>
    </citation>
    <scope>NUCLEOTIDE SEQUENCE [LARGE SCALE GENOMIC DNA]</scope>
    <source>
        <strain evidence="3">SB210</strain>
    </source>
</reference>
<keyword evidence="3" id="KW-1185">Reference proteome</keyword>
<dbReference type="eggNOG" id="ENOG502T1I8">
    <property type="taxonomic scope" value="Eukaryota"/>
</dbReference>
<dbReference type="GeneID" id="7843324"/>
<feature type="transmembrane region" description="Helical" evidence="1">
    <location>
        <begin position="12"/>
        <end position="28"/>
    </location>
</feature>
<feature type="transmembrane region" description="Helical" evidence="1">
    <location>
        <begin position="293"/>
        <end position="310"/>
    </location>
</feature>
<proteinExistence type="predicted"/>
<name>I7MES5_TETTS</name>
<sequence>MSTESDKIKDRRYYFNFLVGGISLYSFTQMCKYQIQAYKQKKAIIQAEKAKTYTPEQLLMKIKERTNNLMDISKLRGFSYSNSNKTEISGRVFLNGVIKCDKPIYSNNSYGNNLEFVNKGLIYSIKYDEDKYSLDPIDNTKKEYKLSHFPINATFQKVKGFTIQEQNGSIDCYVPVTDELDMTRALQLIGQRDKLITATLGQRFLGFIILIVKIIVDLFCGTASPLSRSIRGIRLGITEKEIGIKVDSITSVYGQIFFNMETGKFRFELPDALVNDKNQYIFNMKQNLLDSRFFRNFFGVIFLGTMVYFSRRAYIYWKNNFQNVKQKQEE</sequence>
<keyword evidence="1" id="KW-1133">Transmembrane helix</keyword>
<evidence type="ECO:0000313" key="3">
    <source>
        <dbReference type="Proteomes" id="UP000009168"/>
    </source>
</evidence>
<keyword evidence="1" id="KW-0472">Membrane</keyword>
<dbReference type="AlphaFoldDB" id="I7MES5"/>
<dbReference type="OMA" id="NGSIDCY"/>
<keyword evidence="1 2" id="KW-0812">Transmembrane</keyword>
<dbReference type="RefSeq" id="XP_001017753.1">
    <property type="nucleotide sequence ID" value="XM_001017753.1"/>
</dbReference>
<dbReference type="KEGG" id="tet:TTHERM_00437570"/>
<evidence type="ECO:0000313" key="2">
    <source>
        <dbReference type="EMBL" id="EAR97508.1"/>
    </source>
</evidence>
<protein>
    <submittedName>
        <fullName evidence="2">Transmembrane protein, putative</fullName>
    </submittedName>
</protein>
<dbReference type="EMBL" id="GG662663">
    <property type="protein sequence ID" value="EAR97508.1"/>
    <property type="molecule type" value="Genomic_DNA"/>
</dbReference>
<dbReference type="InParanoid" id="I7MES5"/>
<dbReference type="HOGENOM" id="CLU_843304_0_0_1"/>
<gene>
    <name evidence="2" type="ORF">TTHERM_00437570</name>
</gene>
<organism evidence="2 3">
    <name type="scientific">Tetrahymena thermophila (strain SB210)</name>
    <dbReference type="NCBI Taxonomy" id="312017"/>
    <lineage>
        <taxon>Eukaryota</taxon>
        <taxon>Sar</taxon>
        <taxon>Alveolata</taxon>
        <taxon>Ciliophora</taxon>
        <taxon>Intramacronucleata</taxon>
        <taxon>Oligohymenophorea</taxon>
        <taxon>Hymenostomatida</taxon>
        <taxon>Tetrahymenina</taxon>
        <taxon>Tetrahymenidae</taxon>
        <taxon>Tetrahymena</taxon>
    </lineage>
</organism>